<keyword evidence="5 6" id="KW-0720">Serine protease</keyword>
<dbReference type="Pfam" id="PF19955">
    <property type="entry name" value="EAD1"/>
    <property type="match status" value="1"/>
</dbReference>
<evidence type="ECO:0000313" key="8">
    <source>
        <dbReference type="EMBL" id="CAN97288.1"/>
    </source>
</evidence>
<dbReference type="PRINTS" id="PR00839">
    <property type="entry name" value="V8PROTEASE"/>
</dbReference>
<reference evidence="8 9" key="1">
    <citation type="journal article" date="2007" name="Nat. Biotechnol.">
        <title>Complete genome sequence of the myxobacterium Sorangium cellulosum.</title>
        <authorList>
            <person name="Schneiker S."/>
            <person name="Perlova O."/>
            <person name="Kaiser O."/>
            <person name="Gerth K."/>
            <person name="Alici A."/>
            <person name="Altmeyer M.O."/>
            <person name="Bartels D."/>
            <person name="Bekel T."/>
            <person name="Beyer S."/>
            <person name="Bode E."/>
            <person name="Bode H.B."/>
            <person name="Bolten C.J."/>
            <person name="Choudhuri J.V."/>
            <person name="Doss S."/>
            <person name="Elnakady Y.A."/>
            <person name="Frank B."/>
            <person name="Gaigalat L."/>
            <person name="Goesmann A."/>
            <person name="Groeger C."/>
            <person name="Gross F."/>
            <person name="Jelsbak L."/>
            <person name="Jelsbak L."/>
            <person name="Kalinowski J."/>
            <person name="Kegler C."/>
            <person name="Knauber T."/>
            <person name="Konietzny S."/>
            <person name="Kopp M."/>
            <person name="Krause L."/>
            <person name="Krug D."/>
            <person name="Linke B."/>
            <person name="Mahmud T."/>
            <person name="Martinez-Arias R."/>
            <person name="McHardy A.C."/>
            <person name="Merai M."/>
            <person name="Meyer F."/>
            <person name="Mormann S."/>
            <person name="Munoz-Dorado J."/>
            <person name="Perez J."/>
            <person name="Pradella S."/>
            <person name="Rachid S."/>
            <person name="Raddatz G."/>
            <person name="Rosenau F."/>
            <person name="Rueckert C."/>
            <person name="Sasse F."/>
            <person name="Scharfe M."/>
            <person name="Schuster S.C."/>
            <person name="Suen G."/>
            <person name="Treuner-Lange A."/>
            <person name="Velicer G.J."/>
            <person name="Vorholter F.-J."/>
            <person name="Weissman K.J."/>
            <person name="Welch R.D."/>
            <person name="Wenzel S.C."/>
            <person name="Whitworth D.E."/>
            <person name="Wilhelm S."/>
            <person name="Wittmann C."/>
            <person name="Bloecker H."/>
            <person name="Puehler A."/>
            <person name="Mueller R."/>
        </authorList>
    </citation>
    <scope>NUCLEOTIDE SEQUENCE [LARGE SCALE GENOMIC DNA]</scope>
    <source>
        <strain evidence="9">So ce56</strain>
    </source>
</reference>
<name>A9ERE8_SORC5</name>
<dbReference type="Pfam" id="PF13365">
    <property type="entry name" value="Trypsin_2"/>
    <property type="match status" value="1"/>
</dbReference>
<dbReference type="EC" id="3.4.21.-" evidence="6"/>
<sequence length="337" mass="37216">MGLEHLLRDGRSRAAFREALARKYPTVDEARAFVDKVGLNPIRICFSSRADLTWFSILEEASKQGERWVRAVLDLALEEYPDDDGLLCLRSGSAPRYAEGPDIASLGWRGRGGQSYEKLIGKQSSLVPVSFLEVGMARARAVARVKCDDGTLGTGFLVTGDFLVTNHHVLGSREAATATTVQFNYQKTADGRDGQVEELRLDPEAFFLTSMKDDYTIVKVSGEPSARWGVIELQASRIHAEDRVNVIQHPGGEQKQLSFFHNLVVFVGEGRVQYLTDTLPGSSGSPVFDKDWKLVALHHSGGWIVEPGSRERFYRNEGILVDRLIDALQAGNPSLPA</sequence>
<dbReference type="OrthoDB" id="513782at2"/>
<proteinExistence type="inferred from homology"/>
<dbReference type="InterPro" id="IPR008256">
    <property type="entry name" value="Peptidase_S1B"/>
</dbReference>
<dbReference type="InterPro" id="IPR045430">
    <property type="entry name" value="EAD1"/>
</dbReference>
<dbReference type="GO" id="GO:0006508">
    <property type="term" value="P:proteolysis"/>
    <property type="evidence" value="ECO:0007669"/>
    <property type="project" value="UniProtKB-KW"/>
</dbReference>
<evidence type="ECO:0000256" key="2">
    <source>
        <dbReference type="ARBA" id="ARBA00022670"/>
    </source>
</evidence>
<dbReference type="AlphaFoldDB" id="A9ERE8"/>
<dbReference type="InterPro" id="IPR043504">
    <property type="entry name" value="Peptidase_S1_PA_chymotrypsin"/>
</dbReference>
<keyword evidence="3" id="KW-0732">Signal</keyword>
<dbReference type="RefSeq" id="WP_012239727.1">
    <property type="nucleotide sequence ID" value="NC_010162.1"/>
</dbReference>
<organism evidence="8 9">
    <name type="scientific">Sorangium cellulosum (strain So ce56)</name>
    <name type="common">Polyangium cellulosum (strain So ce56)</name>
    <dbReference type="NCBI Taxonomy" id="448385"/>
    <lineage>
        <taxon>Bacteria</taxon>
        <taxon>Pseudomonadati</taxon>
        <taxon>Myxococcota</taxon>
        <taxon>Polyangia</taxon>
        <taxon>Polyangiales</taxon>
        <taxon>Polyangiaceae</taxon>
        <taxon>Sorangium</taxon>
    </lineage>
</organism>
<protein>
    <recommendedName>
        <fullName evidence="6">Serine protease</fullName>
        <ecNumber evidence="6">3.4.21.-</ecNumber>
    </recommendedName>
</protein>
<dbReference type="SUPFAM" id="SSF50494">
    <property type="entry name" value="Trypsin-like serine proteases"/>
    <property type="match status" value="1"/>
</dbReference>
<dbReference type="STRING" id="448385.sce7119"/>
<evidence type="ECO:0000256" key="1">
    <source>
        <dbReference type="ARBA" id="ARBA00008764"/>
    </source>
</evidence>
<gene>
    <name evidence="8" type="ordered locus">sce7119</name>
</gene>
<comment type="similarity">
    <text evidence="1 6">Belongs to the peptidase S1B family.</text>
</comment>
<keyword evidence="4 6" id="KW-0378">Hydrolase</keyword>
<evidence type="ECO:0000256" key="6">
    <source>
        <dbReference type="RuleBase" id="RU004296"/>
    </source>
</evidence>
<dbReference type="PANTHER" id="PTHR36234">
    <property type="entry name" value="LYSYL ENDOPEPTIDASE"/>
    <property type="match status" value="1"/>
</dbReference>
<evidence type="ECO:0000256" key="4">
    <source>
        <dbReference type="ARBA" id="ARBA00022801"/>
    </source>
</evidence>
<dbReference type="HOGENOM" id="CLU_066144_0_0_7"/>
<dbReference type="Gene3D" id="2.40.10.10">
    <property type="entry name" value="Trypsin-like serine proteases"/>
    <property type="match status" value="2"/>
</dbReference>
<keyword evidence="2 6" id="KW-0645">Protease</keyword>
<dbReference type="InterPro" id="IPR009003">
    <property type="entry name" value="Peptidase_S1_PA"/>
</dbReference>
<keyword evidence="9" id="KW-1185">Reference proteome</keyword>
<evidence type="ECO:0000259" key="7">
    <source>
        <dbReference type="Pfam" id="PF19955"/>
    </source>
</evidence>
<evidence type="ECO:0000256" key="5">
    <source>
        <dbReference type="ARBA" id="ARBA00022825"/>
    </source>
</evidence>
<evidence type="ECO:0000256" key="3">
    <source>
        <dbReference type="ARBA" id="ARBA00022729"/>
    </source>
</evidence>
<dbReference type="GO" id="GO:0008236">
    <property type="term" value="F:serine-type peptidase activity"/>
    <property type="evidence" value="ECO:0007669"/>
    <property type="project" value="UniProtKB-KW"/>
</dbReference>
<dbReference type="eggNOG" id="COG3591">
    <property type="taxonomic scope" value="Bacteria"/>
</dbReference>
<dbReference type="PANTHER" id="PTHR36234:SF5">
    <property type="entry name" value="LYSYL ENDOPEPTIDASE"/>
    <property type="match status" value="1"/>
</dbReference>
<dbReference type="EMBL" id="AM746676">
    <property type="protein sequence ID" value="CAN97288.1"/>
    <property type="molecule type" value="Genomic_DNA"/>
</dbReference>
<dbReference type="KEGG" id="scl:sce7119"/>
<dbReference type="Proteomes" id="UP000002139">
    <property type="component" value="Chromosome"/>
</dbReference>
<evidence type="ECO:0000313" key="9">
    <source>
        <dbReference type="Proteomes" id="UP000002139"/>
    </source>
</evidence>
<accession>A9ERE8</accession>
<feature type="domain" description="Effector-associated" evidence="7">
    <location>
        <begin position="10"/>
        <end position="86"/>
    </location>
</feature>